<keyword evidence="1" id="KW-0175">Coiled coil</keyword>
<feature type="coiled-coil region" evidence="1">
    <location>
        <begin position="93"/>
        <end position="159"/>
    </location>
</feature>
<dbReference type="Gene3D" id="1.20.1480.30">
    <property type="entry name" value="Designed four-helix bundle protein"/>
    <property type="match status" value="1"/>
</dbReference>
<organism evidence="2 3">
    <name type="scientific">Entamoeba histolytica HM-3:IMSS</name>
    <dbReference type="NCBI Taxonomy" id="885315"/>
    <lineage>
        <taxon>Eukaryota</taxon>
        <taxon>Amoebozoa</taxon>
        <taxon>Evosea</taxon>
        <taxon>Archamoebae</taxon>
        <taxon>Mastigamoebida</taxon>
        <taxon>Entamoebidae</taxon>
        <taxon>Entamoeba</taxon>
    </lineage>
</organism>
<dbReference type="VEuPathDB" id="AmoebaDB:KM1_331720"/>
<feature type="non-terminal residue" evidence="2">
    <location>
        <position position="196"/>
    </location>
</feature>
<reference evidence="2 3" key="1">
    <citation type="submission" date="2013-01" db="EMBL/GenBank/DDBJ databases">
        <authorList>
            <person name="Inman J."/>
            <person name="Zafar N."/>
            <person name="Lorenzi H."/>
            <person name="Caler E."/>
        </authorList>
    </citation>
    <scope>NUCLEOTIDE SEQUENCE [LARGE SCALE GENOMIC DNA]</scope>
    <source>
        <strain evidence="2 3">HM-3:IMSS</strain>
    </source>
</reference>
<proteinExistence type="predicted"/>
<dbReference type="AlphaFoldDB" id="M7XB84"/>
<feature type="coiled-coil region" evidence="1">
    <location>
        <begin position="40"/>
        <end position="67"/>
    </location>
</feature>
<dbReference type="Proteomes" id="UP000030780">
    <property type="component" value="Unassembled WGS sequence"/>
</dbReference>
<protein>
    <submittedName>
        <fullName evidence="2">Uncharacterized protein</fullName>
    </submittedName>
</protein>
<accession>M7XB84</accession>
<gene>
    <name evidence="2" type="ORF">KM1_331720</name>
</gene>
<dbReference type="EMBL" id="KB637190">
    <property type="protein sequence ID" value="EMS17408.1"/>
    <property type="molecule type" value="Genomic_DNA"/>
</dbReference>
<evidence type="ECO:0000256" key="1">
    <source>
        <dbReference type="SAM" id="Coils"/>
    </source>
</evidence>
<evidence type="ECO:0000313" key="3">
    <source>
        <dbReference type="Proteomes" id="UP000030780"/>
    </source>
</evidence>
<sequence>MQHQQNESVSHIFDGFDNENLRIPLHKIETLSSNYLNKYIGKINERLDKFDQQLNQLQNRMNDIEMSVIMLYSKDENVEKIKNRINSLETMNFEKIREVIEKAKQAHEDITKRLKEQSIDIETNTANISIHHLMIEDILENTQTLRNEYKELIRGAIEEEMMTECLTQYERQKRFLNKSRDVVLNERSTTSMSDTE</sequence>
<name>M7XB84_ENTHI</name>
<evidence type="ECO:0000313" key="2">
    <source>
        <dbReference type="EMBL" id="EMS17408.1"/>
    </source>
</evidence>